<dbReference type="InterPro" id="IPR002933">
    <property type="entry name" value="Peptidase_M20"/>
</dbReference>
<comment type="caution">
    <text evidence="10">The sequence shown here is derived from an EMBL/GenBank/DDBJ whole genome shotgun (WGS) entry which is preliminary data.</text>
</comment>
<dbReference type="Gene3D" id="3.40.630.10">
    <property type="entry name" value="Zn peptidases"/>
    <property type="match status" value="1"/>
</dbReference>
<evidence type="ECO:0000256" key="2">
    <source>
        <dbReference type="ARBA" id="ARBA00022670"/>
    </source>
</evidence>
<feature type="domain" description="Peptidase M20 dimerisation" evidence="9">
    <location>
        <begin position="181"/>
        <end position="274"/>
    </location>
</feature>
<dbReference type="SUPFAM" id="SSF55031">
    <property type="entry name" value="Bacterial exopeptidase dimerisation domain"/>
    <property type="match status" value="1"/>
</dbReference>
<dbReference type="GO" id="GO:0006508">
    <property type="term" value="P:proteolysis"/>
    <property type="evidence" value="ECO:0007669"/>
    <property type="project" value="UniProtKB-KW"/>
</dbReference>
<evidence type="ECO:0000259" key="9">
    <source>
        <dbReference type="Pfam" id="PF07687"/>
    </source>
</evidence>
<gene>
    <name evidence="10" type="ORF">C8E03_10779</name>
</gene>
<evidence type="ECO:0000256" key="5">
    <source>
        <dbReference type="ARBA" id="ARBA00022833"/>
    </source>
</evidence>
<keyword evidence="4" id="KW-0378">Hydrolase</keyword>
<dbReference type="GO" id="GO:0046872">
    <property type="term" value="F:metal ion binding"/>
    <property type="evidence" value="ECO:0007669"/>
    <property type="project" value="UniProtKB-UniRule"/>
</dbReference>
<evidence type="ECO:0000256" key="8">
    <source>
        <dbReference type="PIRSR" id="PIRSR001123-2"/>
    </source>
</evidence>
<protein>
    <submittedName>
        <fullName evidence="10">Tripeptide aminopeptidase</fullName>
    </submittedName>
</protein>
<keyword evidence="2" id="KW-0645">Protease</keyword>
<evidence type="ECO:0000313" key="10">
    <source>
        <dbReference type="EMBL" id="PXV89102.1"/>
    </source>
</evidence>
<dbReference type="InterPro" id="IPR008007">
    <property type="entry name" value="Peptidase_M42"/>
</dbReference>
<dbReference type="AlphaFoldDB" id="A0A318EQA8"/>
<dbReference type="SUPFAM" id="SSF53187">
    <property type="entry name" value="Zn-dependent exopeptidases"/>
    <property type="match status" value="1"/>
</dbReference>
<dbReference type="GO" id="GO:0004177">
    <property type="term" value="F:aminopeptidase activity"/>
    <property type="evidence" value="ECO:0007669"/>
    <property type="project" value="UniProtKB-UniRule"/>
</dbReference>
<dbReference type="PANTHER" id="PTHR42994">
    <property type="entry name" value="PEPTIDASE T"/>
    <property type="match status" value="1"/>
</dbReference>
<accession>A0A318EQA8</accession>
<dbReference type="PANTHER" id="PTHR42994:SF2">
    <property type="entry name" value="PEPTIDASE"/>
    <property type="match status" value="1"/>
</dbReference>
<reference evidence="10 11" key="1">
    <citation type="submission" date="2018-05" db="EMBL/GenBank/DDBJ databases">
        <title>Genomic Encyclopedia of Type Strains, Phase IV (KMG-IV): sequencing the most valuable type-strain genomes for metagenomic binning, comparative biology and taxonomic classification.</title>
        <authorList>
            <person name="Goeker M."/>
        </authorList>
    </citation>
    <scope>NUCLEOTIDE SEQUENCE [LARGE SCALE GENOMIC DNA]</scope>
    <source>
        <strain evidence="10 11">DSM 28816</strain>
    </source>
</reference>
<evidence type="ECO:0000256" key="3">
    <source>
        <dbReference type="ARBA" id="ARBA00022723"/>
    </source>
</evidence>
<dbReference type="Pfam" id="PF01546">
    <property type="entry name" value="Peptidase_M20"/>
    <property type="match status" value="1"/>
</dbReference>
<dbReference type="InterPro" id="IPR036264">
    <property type="entry name" value="Bact_exopeptidase_dim_dom"/>
</dbReference>
<dbReference type="Proteomes" id="UP000247523">
    <property type="component" value="Unassembled WGS sequence"/>
</dbReference>
<dbReference type="PIRSF" id="PIRSF001123">
    <property type="entry name" value="PepA_GA"/>
    <property type="match status" value="1"/>
</dbReference>
<evidence type="ECO:0000313" key="11">
    <source>
        <dbReference type="Proteomes" id="UP000247523"/>
    </source>
</evidence>
<evidence type="ECO:0000256" key="4">
    <source>
        <dbReference type="ARBA" id="ARBA00022801"/>
    </source>
</evidence>
<dbReference type="InterPro" id="IPR001261">
    <property type="entry name" value="ArgE/DapE_CS"/>
</dbReference>
<evidence type="ECO:0000256" key="6">
    <source>
        <dbReference type="ARBA" id="ARBA00023049"/>
    </source>
</evidence>
<dbReference type="Gene3D" id="3.30.70.360">
    <property type="match status" value="1"/>
</dbReference>
<name>A0A318EQA8_9FIRM</name>
<dbReference type="PROSITE" id="PS00758">
    <property type="entry name" value="ARGE_DAPE_CPG2_1"/>
    <property type="match status" value="1"/>
</dbReference>
<dbReference type="NCBIfam" id="TIGR01883">
    <property type="entry name" value="PepT-like"/>
    <property type="match status" value="1"/>
</dbReference>
<comment type="similarity">
    <text evidence="7">Belongs to the peptidase M42 family.</text>
</comment>
<proteinExistence type="inferred from homology"/>
<dbReference type="InterPro" id="IPR011650">
    <property type="entry name" value="Peptidase_M20_dimer"/>
</dbReference>
<sequence>MINKKALMEEFCSLAAIDALSFQEREIADVLKEKLIALGFTVIEDNAGVRYNGNCGNLYAFLQGEIGSEPLLFSAHMDTVGPGTNKRAVFHKNGMITSDGTTVLGADDLCGIVCILEAIRSLKEDGVPHHSIEVLFTIAEEMYIRGSEVFDYSLVKAKEAYVLDLSGQVGTAAIAAPTLFSFSAVFIGKASHAGFAPEQGKNAIMAAAKAITEISQGRLDEETTANVGMIEGGQARNIVPDLCTLKGEVRSLSHEKAIKAIDNIKQKIEKVCKEQGIKFSFNYEVGCLSYRTQITHPVVQRFERSCQFLGYKTRYIDTFGGSDNNNFMKNGITGIVIAAGMNQVHSCDEYTNINELEKAARIVAALMTLDEKGENSYGV</sequence>
<organism evidence="10 11">
    <name type="scientific">Lachnotalea glycerini</name>
    <dbReference type="NCBI Taxonomy" id="1763509"/>
    <lineage>
        <taxon>Bacteria</taxon>
        <taxon>Bacillati</taxon>
        <taxon>Bacillota</taxon>
        <taxon>Clostridia</taxon>
        <taxon>Lachnospirales</taxon>
        <taxon>Lachnospiraceae</taxon>
        <taxon>Lachnotalea</taxon>
    </lineage>
</organism>
<dbReference type="Pfam" id="PF07687">
    <property type="entry name" value="M20_dimer"/>
    <property type="match status" value="1"/>
</dbReference>
<evidence type="ECO:0000256" key="7">
    <source>
        <dbReference type="PIRNR" id="PIRNR001123"/>
    </source>
</evidence>
<feature type="binding site" evidence="8">
    <location>
        <position position="76"/>
    </location>
    <ligand>
        <name>Zn(2+)</name>
        <dbReference type="ChEBI" id="CHEBI:29105"/>
        <label>1</label>
    </ligand>
</feature>
<dbReference type="RefSeq" id="WP_110291278.1">
    <property type="nucleotide sequence ID" value="NZ_QICS01000007.1"/>
</dbReference>
<dbReference type="InterPro" id="IPR010162">
    <property type="entry name" value="PepT-like"/>
</dbReference>
<keyword evidence="10" id="KW-0031">Aminopeptidase</keyword>
<dbReference type="GO" id="GO:0008237">
    <property type="term" value="F:metallopeptidase activity"/>
    <property type="evidence" value="ECO:0007669"/>
    <property type="project" value="UniProtKB-KW"/>
</dbReference>
<keyword evidence="6" id="KW-0482">Metalloprotease</keyword>
<keyword evidence="3 8" id="KW-0479">Metal-binding</keyword>
<evidence type="ECO:0000256" key="1">
    <source>
        <dbReference type="ARBA" id="ARBA00001947"/>
    </source>
</evidence>
<dbReference type="EMBL" id="QICS01000007">
    <property type="protein sequence ID" value="PXV89102.1"/>
    <property type="molecule type" value="Genomic_DNA"/>
</dbReference>
<keyword evidence="5" id="KW-0862">Zinc</keyword>
<comment type="cofactor">
    <cofactor evidence="1">
        <name>Zn(2+)</name>
        <dbReference type="ChEBI" id="CHEBI:29105"/>
    </cofactor>
</comment>
<comment type="cofactor">
    <cofactor evidence="8">
        <name>a divalent metal cation</name>
        <dbReference type="ChEBI" id="CHEBI:60240"/>
    </cofactor>
    <text evidence="8">Binds 2 divalent metal cations per subunit.</text>
</comment>